<evidence type="ECO:0000313" key="3">
    <source>
        <dbReference type="Proteomes" id="UP000290288"/>
    </source>
</evidence>
<name>A0A4Q2DV71_9AGAR</name>
<organism evidence="2 3">
    <name type="scientific">Candolleomyces aberdarensis</name>
    <dbReference type="NCBI Taxonomy" id="2316362"/>
    <lineage>
        <taxon>Eukaryota</taxon>
        <taxon>Fungi</taxon>
        <taxon>Dikarya</taxon>
        <taxon>Basidiomycota</taxon>
        <taxon>Agaricomycotina</taxon>
        <taxon>Agaricomycetes</taxon>
        <taxon>Agaricomycetidae</taxon>
        <taxon>Agaricales</taxon>
        <taxon>Agaricineae</taxon>
        <taxon>Psathyrellaceae</taxon>
        <taxon>Candolleomyces</taxon>
    </lineage>
</organism>
<gene>
    <name evidence="2" type="ORF">EST38_g2238</name>
</gene>
<evidence type="ECO:0000313" key="2">
    <source>
        <dbReference type="EMBL" id="RXW23636.1"/>
    </source>
</evidence>
<dbReference type="EMBL" id="SDEE01000037">
    <property type="protein sequence ID" value="RXW23636.1"/>
    <property type="molecule type" value="Genomic_DNA"/>
</dbReference>
<dbReference type="AlphaFoldDB" id="A0A4Q2DV71"/>
<feature type="compositionally biased region" description="Polar residues" evidence="1">
    <location>
        <begin position="186"/>
        <end position="195"/>
    </location>
</feature>
<dbReference type="OrthoDB" id="3133286at2759"/>
<comment type="caution">
    <text evidence="2">The sequence shown here is derived from an EMBL/GenBank/DDBJ whole genome shotgun (WGS) entry which is preliminary data.</text>
</comment>
<keyword evidence="3" id="KW-1185">Reference proteome</keyword>
<proteinExistence type="predicted"/>
<sequence>MVLLYKQSSKSSNPQEIKVVVELEGELTVEGLCAAVISRTSDSGDHFVKNKKQHSRLDFFSADPQTEGKSCRVIFIPSGGSFQAILKNFNEIAYISEVPVLPVHAILLEQMITRSRLTAAQVKPPGKGAARFTLKGLLASGSTPLHQLSPLWQSPEILAQVALHVHTLPDAKKHWIAHGIDPSIFTLPSAQQTPGEATRDSDDDEDYDGCSDSNDEERPPAVRSPMSRSKGRITGNDAFISIHPPSQPGPGEDANDVAPDISYEIVHTALTDVAARHVVSILMRGFGLECVLSGKAVYQLYSYGTTRVPEELQVLVLPPTSIPLSEAWLTQQIAQRYPDLFKQKVKKRTLFYKFPPGIDLPRPFKAARTCRVEILLPGTLGLPHLSASDVVWIDNLPVIPFLASLLLKLETWAGEPKYANTQDVQYLLSLVPNLPVWVVRPWKERKLMSDEFQAKSELRVKNFCLDFQDFKPLWQMLGFEVEDVI</sequence>
<dbReference type="Proteomes" id="UP000290288">
    <property type="component" value="Unassembled WGS sequence"/>
</dbReference>
<feature type="region of interest" description="Disordered" evidence="1">
    <location>
        <begin position="186"/>
        <end position="253"/>
    </location>
</feature>
<evidence type="ECO:0000256" key="1">
    <source>
        <dbReference type="SAM" id="MobiDB-lite"/>
    </source>
</evidence>
<reference evidence="2 3" key="1">
    <citation type="submission" date="2019-01" db="EMBL/GenBank/DDBJ databases">
        <title>Draft genome sequence of Psathyrella aberdarensis IHI B618.</title>
        <authorList>
            <person name="Buettner E."/>
            <person name="Kellner H."/>
        </authorList>
    </citation>
    <scope>NUCLEOTIDE SEQUENCE [LARGE SCALE GENOMIC DNA]</scope>
    <source>
        <strain evidence="2 3">IHI B618</strain>
    </source>
</reference>
<accession>A0A4Q2DV71</accession>
<protein>
    <submittedName>
        <fullName evidence="2">Uncharacterized protein</fullName>
    </submittedName>
</protein>
<feature type="compositionally biased region" description="Acidic residues" evidence="1">
    <location>
        <begin position="201"/>
        <end position="215"/>
    </location>
</feature>